<organism evidence="1 2">
    <name type="scientific">Paxillus rubicundulus Ve08.2h10</name>
    <dbReference type="NCBI Taxonomy" id="930991"/>
    <lineage>
        <taxon>Eukaryota</taxon>
        <taxon>Fungi</taxon>
        <taxon>Dikarya</taxon>
        <taxon>Basidiomycota</taxon>
        <taxon>Agaricomycotina</taxon>
        <taxon>Agaricomycetes</taxon>
        <taxon>Agaricomycetidae</taxon>
        <taxon>Boletales</taxon>
        <taxon>Paxilineae</taxon>
        <taxon>Paxillaceae</taxon>
        <taxon>Paxillus</taxon>
    </lineage>
</organism>
<sequence>MTKGTCSAFACVSAVVLGCLYITSAVCVGRVLVRDPCAPCLQLSRNAFRDAPRSGHTHFRESPSITFVLNYLSPLFYLYFVVLGERSSSYPEIWTRVGHPAGETRCR</sequence>
<gene>
    <name evidence="1" type="ORF">PAXRUDRAFT_376708</name>
</gene>
<dbReference type="Proteomes" id="UP000054538">
    <property type="component" value="Unassembled WGS sequence"/>
</dbReference>
<reference evidence="1 2" key="1">
    <citation type="submission" date="2014-04" db="EMBL/GenBank/DDBJ databases">
        <authorList>
            <consortium name="DOE Joint Genome Institute"/>
            <person name="Kuo A."/>
            <person name="Kohler A."/>
            <person name="Jargeat P."/>
            <person name="Nagy L.G."/>
            <person name="Floudas D."/>
            <person name="Copeland A."/>
            <person name="Barry K.W."/>
            <person name="Cichocki N."/>
            <person name="Veneault-Fourrey C."/>
            <person name="LaButti K."/>
            <person name="Lindquist E.A."/>
            <person name="Lipzen A."/>
            <person name="Lundell T."/>
            <person name="Morin E."/>
            <person name="Murat C."/>
            <person name="Sun H."/>
            <person name="Tunlid A."/>
            <person name="Henrissat B."/>
            <person name="Grigoriev I.V."/>
            <person name="Hibbett D.S."/>
            <person name="Martin F."/>
            <person name="Nordberg H.P."/>
            <person name="Cantor M.N."/>
            <person name="Hua S.X."/>
        </authorList>
    </citation>
    <scope>NUCLEOTIDE SEQUENCE [LARGE SCALE GENOMIC DNA]</scope>
    <source>
        <strain evidence="1 2">Ve08.2h10</strain>
    </source>
</reference>
<dbReference type="EMBL" id="KN825036">
    <property type="protein sequence ID" value="KIK95529.1"/>
    <property type="molecule type" value="Genomic_DNA"/>
</dbReference>
<dbReference type="HOGENOM" id="CLU_2210820_0_0_1"/>
<protein>
    <submittedName>
        <fullName evidence="1">Uncharacterized protein</fullName>
    </submittedName>
</protein>
<reference evidence="2" key="2">
    <citation type="submission" date="2015-01" db="EMBL/GenBank/DDBJ databases">
        <title>Evolutionary Origins and Diversification of the Mycorrhizal Mutualists.</title>
        <authorList>
            <consortium name="DOE Joint Genome Institute"/>
            <consortium name="Mycorrhizal Genomics Consortium"/>
            <person name="Kohler A."/>
            <person name="Kuo A."/>
            <person name="Nagy L.G."/>
            <person name="Floudas D."/>
            <person name="Copeland A."/>
            <person name="Barry K.W."/>
            <person name="Cichocki N."/>
            <person name="Veneault-Fourrey C."/>
            <person name="LaButti K."/>
            <person name="Lindquist E.A."/>
            <person name="Lipzen A."/>
            <person name="Lundell T."/>
            <person name="Morin E."/>
            <person name="Murat C."/>
            <person name="Riley R."/>
            <person name="Ohm R."/>
            <person name="Sun H."/>
            <person name="Tunlid A."/>
            <person name="Henrissat B."/>
            <person name="Grigoriev I.V."/>
            <person name="Hibbett D.S."/>
            <person name="Martin F."/>
        </authorList>
    </citation>
    <scope>NUCLEOTIDE SEQUENCE [LARGE SCALE GENOMIC DNA]</scope>
    <source>
        <strain evidence="2">Ve08.2h10</strain>
    </source>
</reference>
<proteinExistence type="predicted"/>
<dbReference type="AlphaFoldDB" id="A0A0D0E3N7"/>
<name>A0A0D0E3N7_9AGAM</name>
<accession>A0A0D0E3N7</accession>
<dbReference type="PROSITE" id="PS51257">
    <property type="entry name" value="PROKAR_LIPOPROTEIN"/>
    <property type="match status" value="1"/>
</dbReference>
<dbReference type="InParanoid" id="A0A0D0E3N7"/>
<keyword evidence="2" id="KW-1185">Reference proteome</keyword>
<evidence type="ECO:0000313" key="1">
    <source>
        <dbReference type="EMBL" id="KIK95529.1"/>
    </source>
</evidence>
<evidence type="ECO:0000313" key="2">
    <source>
        <dbReference type="Proteomes" id="UP000054538"/>
    </source>
</evidence>